<reference evidence="2 3" key="1">
    <citation type="submission" date="2023-09" db="EMBL/GenBank/DDBJ databases">
        <authorList>
            <person name="Wang M."/>
        </authorList>
    </citation>
    <scope>NUCLEOTIDE SEQUENCE [LARGE SCALE GENOMIC DNA]</scope>
    <source>
        <strain evidence="2">GT-2023</strain>
        <tissue evidence="2">Liver</tissue>
    </source>
</reference>
<dbReference type="EMBL" id="JAYMGO010000003">
    <property type="protein sequence ID" value="KAL1279572.1"/>
    <property type="molecule type" value="Genomic_DNA"/>
</dbReference>
<name>A0ABR3NRA8_9TELE</name>
<feature type="domain" description="CxC7-like cysteine cluster associated with KDZ transposases" evidence="1">
    <location>
        <begin position="13"/>
        <end position="50"/>
    </location>
</feature>
<evidence type="ECO:0000259" key="1">
    <source>
        <dbReference type="Pfam" id="PF18866"/>
    </source>
</evidence>
<keyword evidence="3" id="KW-1185">Reference proteome</keyword>
<protein>
    <recommendedName>
        <fullName evidence="1">CxC7-like cysteine cluster associated with KDZ transposases domain-containing protein</fullName>
    </recommendedName>
</protein>
<dbReference type="Proteomes" id="UP001558613">
    <property type="component" value="Unassembled WGS sequence"/>
</dbReference>
<gene>
    <name evidence="2" type="ORF">QQF64_026245</name>
</gene>
<sequence>MLSKTCCELGMWSELRVPFELKECKNCKMLFKSCVGYYGSGKRGCLRGFMMAQRTQTAASCATVKLGGRIDG</sequence>
<comment type="caution">
    <text evidence="2">The sequence shown here is derived from an EMBL/GenBank/DDBJ whole genome shotgun (WGS) entry which is preliminary data.</text>
</comment>
<dbReference type="Pfam" id="PF18866">
    <property type="entry name" value="CxC7"/>
    <property type="match status" value="1"/>
</dbReference>
<accession>A0ABR3NRA8</accession>
<organism evidence="2 3">
    <name type="scientific">Cirrhinus molitorella</name>
    <name type="common">mud carp</name>
    <dbReference type="NCBI Taxonomy" id="172907"/>
    <lineage>
        <taxon>Eukaryota</taxon>
        <taxon>Metazoa</taxon>
        <taxon>Chordata</taxon>
        <taxon>Craniata</taxon>
        <taxon>Vertebrata</taxon>
        <taxon>Euteleostomi</taxon>
        <taxon>Actinopterygii</taxon>
        <taxon>Neopterygii</taxon>
        <taxon>Teleostei</taxon>
        <taxon>Ostariophysi</taxon>
        <taxon>Cypriniformes</taxon>
        <taxon>Cyprinidae</taxon>
        <taxon>Labeoninae</taxon>
        <taxon>Labeonini</taxon>
        <taxon>Cirrhinus</taxon>
    </lineage>
</organism>
<dbReference type="InterPro" id="IPR041300">
    <property type="entry name" value="CxC7"/>
</dbReference>
<proteinExistence type="predicted"/>
<evidence type="ECO:0000313" key="2">
    <source>
        <dbReference type="EMBL" id="KAL1279572.1"/>
    </source>
</evidence>
<evidence type="ECO:0000313" key="3">
    <source>
        <dbReference type="Proteomes" id="UP001558613"/>
    </source>
</evidence>